<feature type="transmembrane region" description="Helical" evidence="9">
    <location>
        <begin position="128"/>
        <end position="148"/>
    </location>
</feature>
<dbReference type="Pfam" id="PF00528">
    <property type="entry name" value="BPD_transp_1"/>
    <property type="match status" value="1"/>
</dbReference>
<accession>A0AAE7TGB4</accession>
<dbReference type="FunFam" id="1.10.3720.10:FF:000003">
    <property type="entry name" value="Aliphatic sulfonate ABC transporter permease"/>
    <property type="match status" value="1"/>
</dbReference>
<dbReference type="AlphaFoldDB" id="A0AAE7TGB4"/>
<dbReference type="InterPro" id="IPR035906">
    <property type="entry name" value="MetI-like_sf"/>
</dbReference>
<evidence type="ECO:0000256" key="9">
    <source>
        <dbReference type="RuleBase" id="RU363032"/>
    </source>
</evidence>
<feature type="transmembrane region" description="Helical" evidence="9">
    <location>
        <begin position="224"/>
        <end position="245"/>
    </location>
</feature>
<reference evidence="11 12" key="1">
    <citation type="submission" date="2018-06" db="EMBL/GenBank/DDBJ databases">
        <title>Comparative genomics of Bradyrhizobium nodulating Arachidis hypogaea.</title>
        <authorList>
            <person name="Li Y."/>
        </authorList>
    </citation>
    <scope>NUCLEOTIDE SEQUENCE [LARGE SCALE GENOMIC DNA]</scope>
    <source>
        <strain evidence="11 12">CCBAU 051107</strain>
    </source>
</reference>
<feature type="transmembrane region" description="Helical" evidence="9">
    <location>
        <begin position="160"/>
        <end position="178"/>
    </location>
</feature>
<evidence type="ECO:0000256" key="3">
    <source>
        <dbReference type="ARBA" id="ARBA00022448"/>
    </source>
</evidence>
<evidence type="ECO:0000256" key="4">
    <source>
        <dbReference type="ARBA" id="ARBA00022475"/>
    </source>
</evidence>
<comment type="function">
    <text evidence="8">Probably part of an ABC transporter complex. Probably responsible for the translocation of the substrate across the membrane.</text>
</comment>
<dbReference type="PANTHER" id="PTHR30151">
    <property type="entry name" value="ALKANE SULFONATE ABC TRANSPORTER-RELATED, MEMBRANE SUBUNIT"/>
    <property type="match status" value="1"/>
</dbReference>
<dbReference type="Proteomes" id="UP000594015">
    <property type="component" value="Chromosome"/>
</dbReference>
<evidence type="ECO:0000256" key="5">
    <source>
        <dbReference type="ARBA" id="ARBA00022692"/>
    </source>
</evidence>
<dbReference type="GO" id="GO:0005886">
    <property type="term" value="C:plasma membrane"/>
    <property type="evidence" value="ECO:0007669"/>
    <property type="project" value="UniProtKB-SubCell"/>
</dbReference>
<comment type="similarity">
    <text evidence="2 9">Belongs to the binding-protein-dependent transport system permease family.</text>
</comment>
<dbReference type="CDD" id="cd06261">
    <property type="entry name" value="TM_PBP2"/>
    <property type="match status" value="1"/>
</dbReference>
<dbReference type="KEGG" id="barh:WN72_14280"/>
<evidence type="ECO:0000256" key="7">
    <source>
        <dbReference type="ARBA" id="ARBA00023136"/>
    </source>
</evidence>
<dbReference type="SUPFAM" id="SSF161098">
    <property type="entry name" value="MetI-like"/>
    <property type="match status" value="1"/>
</dbReference>
<keyword evidence="7 9" id="KW-0472">Membrane</keyword>
<protein>
    <submittedName>
        <fullName evidence="11">ABC transporter permease</fullName>
    </submittedName>
</protein>
<evidence type="ECO:0000259" key="10">
    <source>
        <dbReference type="PROSITE" id="PS50928"/>
    </source>
</evidence>
<feature type="transmembrane region" description="Helical" evidence="9">
    <location>
        <begin position="106"/>
        <end position="122"/>
    </location>
</feature>
<proteinExistence type="inferred from homology"/>
<evidence type="ECO:0000313" key="12">
    <source>
        <dbReference type="Proteomes" id="UP000594015"/>
    </source>
</evidence>
<sequence>MSGSLRFLIGLSAVASVTLVWEIAGRTHLVEPLLLPPPSEILTTAFDLLRDGYRGTPLWEHLALSLARALGAFAVATLIGVPLGLAMGTAPSFGAVIDPFVQFLRPLPKLALIPLVILWFGIGETSKVLLIFISAALSIIVGTAAAVGTVQRQRIRAGQALGAHGLALFRYVILPHILPELFVTLRLSFGIGWTTLIAAEMIASDAGIGWMVVNAGAYLRTDIVMLGIVLLGGTGYALDLVLVGLQRWVAPWAGRA</sequence>
<keyword evidence="3 9" id="KW-0813">Transport</keyword>
<dbReference type="InterPro" id="IPR000515">
    <property type="entry name" value="MetI-like"/>
</dbReference>
<organism evidence="11 12">
    <name type="scientific">Bradyrhizobium arachidis</name>
    <dbReference type="NCBI Taxonomy" id="858423"/>
    <lineage>
        <taxon>Bacteria</taxon>
        <taxon>Pseudomonadati</taxon>
        <taxon>Pseudomonadota</taxon>
        <taxon>Alphaproteobacteria</taxon>
        <taxon>Hyphomicrobiales</taxon>
        <taxon>Nitrobacteraceae</taxon>
        <taxon>Bradyrhizobium</taxon>
    </lineage>
</organism>
<dbReference type="GO" id="GO:0010438">
    <property type="term" value="P:cellular response to sulfur starvation"/>
    <property type="evidence" value="ECO:0007669"/>
    <property type="project" value="TreeGrafter"/>
</dbReference>
<feature type="transmembrane region" description="Helical" evidence="9">
    <location>
        <begin position="62"/>
        <end position="85"/>
    </location>
</feature>
<comment type="subcellular location">
    <subcellularLocation>
        <location evidence="1 9">Cell membrane</location>
        <topology evidence="1 9">Multi-pass membrane protein</topology>
    </subcellularLocation>
</comment>
<evidence type="ECO:0000256" key="8">
    <source>
        <dbReference type="ARBA" id="ARBA00056719"/>
    </source>
</evidence>
<feature type="transmembrane region" description="Helical" evidence="9">
    <location>
        <begin position="190"/>
        <end position="212"/>
    </location>
</feature>
<dbReference type="PANTHER" id="PTHR30151:SF25">
    <property type="entry name" value="TAURINE TRANSPORT SYSTEM PERMEASE PROTEIN TAUC"/>
    <property type="match status" value="1"/>
</dbReference>
<evidence type="ECO:0000256" key="6">
    <source>
        <dbReference type="ARBA" id="ARBA00022989"/>
    </source>
</evidence>
<evidence type="ECO:0000256" key="1">
    <source>
        <dbReference type="ARBA" id="ARBA00004651"/>
    </source>
</evidence>
<name>A0AAE7TGB4_9BRAD</name>
<keyword evidence="4" id="KW-1003">Cell membrane</keyword>
<keyword evidence="6 9" id="KW-1133">Transmembrane helix</keyword>
<keyword evidence="5 9" id="KW-0812">Transmembrane</keyword>
<gene>
    <name evidence="11" type="ORF">WN72_14280</name>
</gene>
<dbReference type="Gene3D" id="1.10.3720.10">
    <property type="entry name" value="MetI-like"/>
    <property type="match status" value="1"/>
</dbReference>
<evidence type="ECO:0000256" key="2">
    <source>
        <dbReference type="ARBA" id="ARBA00009306"/>
    </source>
</evidence>
<dbReference type="GO" id="GO:0042918">
    <property type="term" value="P:alkanesulfonate transmembrane transport"/>
    <property type="evidence" value="ECO:0007669"/>
    <property type="project" value="UniProtKB-ARBA"/>
</dbReference>
<evidence type="ECO:0000313" key="11">
    <source>
        <dbReference type="EMBL" id="QOZ67345.1"/>
    </source>
</evidence>
<dbReference type="RefSeq" id="WP_092214482.1">
    <property type="nucleotide sequence ID" value="NZ_CP030050.1"/>
</dbReference>
<dbReference type="PROSITE" id="PS50928">
    <property type="entry name" value="ABC_TM1"/>
    <property type="match status" value="1"/>
</dbReference>
<feature type="domain" description="ABC transmembrane type-1" evidence="10">
    <location>
        <begin position="62"/>
        <end position="242"/>
    </location>
</feature>
<dbReference type="EMBL" id="CP030050">
    <property type="protein sequence ID" value="QOZ67345.1"/>
    <property type="molecule type" value="Genomic_DNA"/>
</dbReference>